<dbReference type="PANTHER" id="PTHR30055:SF148">
    <property type="entry name" value="TETR-FAMILY TRANSCRIPTIONAL REGULATOR"/>
    <property type="match status" value="1"/>
</dbReference>
<dbReference type="InterPro" id="IPR011075">
    <property type="entry name" value="TetR_C"/>
</dbReference>
<dbReference type="Pfam" id="PF00440">
    <property type="entry name" value="TetR_N"/>
    <property type="match status" value="1"/>
</dbReference>
<feature type="domain" description="HTH tetR-type" evidence="6">
    <location>
        <begin position="38"/>
        <end position="98"/>
    </location>
</feature>
<feature type="DNA-binding region" description="H-T-H motif" evidence="4">
    <location>
        <begin position="61"/>
        <end position="80"/>
    </location>
</feature>
<evidence type="ECO:0000313" key="8">
    <source>
        <dbReference type="Proteomes" id="UP000295781"/>
    </source>
</evidence>
<dbReference type="InterPro" id="IPR036271">
    <property type="entry name" value="Tet_transcr_reg_TetR-rel_C_sf"/>
</dbReference>
<accession>A0A4P2Q4Q7</accession>
<dbReference type="InterPro" id="IPR001647">
    <property type="entry name" value="HTH_TetR"/>
</dbReference>
<keyword evidence="3" id="KW-0804">Transcription</keyword>
<dbReference type="PROSITE" id="PS50977">
    <property type="entry name" value="HTH_TETR_2"/>
    <property type="match status" value="1"/>
</dbReference>
<keyword evidence="2 4" id="KW-0238">DNA-binding</keyword>
<proteinExistence type="predicted"/>
<dbReference type="InterPro" id="IPR009057">
    <property type="entry name" value="Homeodomain-like_sf"/>
</dbReference>
<dbReference type="InterPro" id="IPR050109">
    <property type="entry name" value="HTH-type_TetR-like_transc_reg"/>
</dbReference>
<evidence type="ECO:0000259" key="6">
    <source>
        <dbReference type="PROSITE" id="PS50977"/>
    </source>
</evidence>
<dbReference type="GO" id="GO:0003700">
    <property type="term" value="F:DNA-binding transcription factor activity"/>
    <property type="evidence" value="ECO:0007669"/>
    <property type="project" value="TreeGrafter"/>
</dbReference>
<dbReference type="Proteomes" id="UP000295781">
    <property type="component" value="Chromosome"/>
</dbReference>
<dbReference type="PANTHER" id="PTHR30055">
    <property type="entry name" value="HTH-TYPE TRANSCRIPTIONAL REGULATOR RUTR"/>
    <property type="match status" value="1"/>
</dbReference>
<evidence type="ECO:0000313" key="7">
    <source>
        <dbReference type="EMBL" id="AUX24384.1"/>
    </source>
</evidence>
<feature type="region of interest" description="Disordered" evidence="5">
    <location>
        <begin position="1"/>
        <end position="37"/>
    </location>
</feature>
<dbReference type="RefSeq" id="WP_165373345.1">
    <property type="nucleotide sequence ID" value="NZ_CP012670.1"/>
</dbReference>
<reference evidence="7 8" key="1">
    <citation type="submission" date="2015-09" db="EMBL/GenBank/DDBJ databases">
        <title>Sorangium comparison.</title>
        <authorList>
            <person name="Zaburannyi N."/>
            <person name="Bunk B."/>
            <person name="Overmann J."/>
            <person name="Mueller R."/>
        </authorList>
    </citation>
    <scope>NUCLEOTIDE SEQUENCE [LARGE SCALE GENOMIC DNA]</scope>
    <source>
        <strain evidence="7 8">So ceGT47</strain>
    </source>
</reference>
<evidence type="ECO:0000256" key="5">
    <source>
        <dbReference type="SAM" id="MobiDB-lite"/>
    </source>
</evidence>
<organism evidence="7 8">
    <name type="scientific">Sorangium cellulosum</name>
    <name type="common">Polyangium cellulosum</name>
    <dbReference type="NCBI Taxonomy" id="56"/>
    <lineage>
        <taxon>Bacteria</taxon>
        <taxon>Pseudomonadati</taxon>
        <taxon>Myxococcota</taxon>
        <taxon>Polyangia</taxon>
        <taxon>Polyangiales</taxon>
        <taxon>Polyangiaceae</taxon>
        <taxon>Sorangium</taxon>
    </lineage>
</organism>
<dbReference type="GO" id="GO:0000976">
    <property type="term" value="F:transcription cis-regulatory region binding"/>
    <property type="evidence" value="ECO:0007669"/>
    <property type="project" value="TreeGrafter"/>
</dbReference>
<evidence type="ECO:0000256" key="1">
    <source>
        <dbReference type="ARBA" id="ARBA00023015"/>
    </source>
</evidence>
<dbReference type="SUPFAM" id="SSF46689">
    <property type="entry name" value="Homeodomain-like"/>
    <property type="match status" value="1"/>
</dbReference>
<keyword evidence="1" id="KW-0805">Transcription regulation</keyword>
<name>A0A4P2Q4Q7_SORCE</name>
<dbReference type="PRINTS" id="PR00455">
    <property type="entry name" value="HTHTETR"/>
</dbReference>
<sequence>MTQSVAEPCLDDPSTTQPAPAPRRRTGARGARPGGRSERVVRAVMHAAAAELARAGYMALRIEDVAALAGVNKTTVYRRWPTKAELVKATLRSLVDGDGEAPDTGSLRLDLLELVRRIVAVASMPVGHGIYRVLLAELHLPEVEAFARACDDERFAPWREVLERAVARGELPPGSDLRLIIEMIRSPLALRLFQLREPVDDSVLQAVVDTVLFGAKNGGAVLRAASPGPPEPPATAAPAPRDPAHR</sequence>
<evidence type="ECO:0000256" key="3">
    <source>
        <dbReference type="ARBA" id="ARBA00023163"/>
    </source>
</evidence>
<gene>
    <name evidence="7" type="primary">tetR</name>
    <name evidence="7" type="ORF">SOCEGT47_049210</name>
</gene>
<feature type="region of interest" description="Disordered" evidence="5">
    <location>
        <begin position="222"/>
        <end position="246"/>
    </location>
</feature>
<dbReference type="Pfam" id="PF16859">
    <property type="entry name" value="TetR_C_11"/>
    <property type="match status" value="1"/>
</dbReference>
<dbReference type="Gene3D" id="1.10.357.10">
    <property type="entry name" value="Tetracycline Repressor, domain 2"/>
    <property type="match status" value="1"/>
</dbReference>
<dbReference type="SUPFAM" id="SSF48498">
    <property type="entry name" value="Tetracyclin repressor-like, C-terminal domain"/>
    <property type="match status" value="1"/>
</dbReference>
<dbReference type="AlphaFoldDB" id="A0A4P2Q4Q7"/>
<dbReference type="EMBL" id="CP012670">
    <property type="protein sequence ID" value="AUX24384.1"/>
    <property type="molecule type" value="Genomic_DNA"/>
</dbReference>
<evidence type="ECO:0000256" key="4">
    <source>
        <dbReference type="PROSITE-ProRule" id="PRU00335"/>
    </source>
</evidence>
<dbReference type="Gene3D" id="1.10.10.60">
    <property type="entry name" value="Homeodomain-like"/>
    <property type="match status" value="1"/>
</dbReference>
<protein>
    <submittedName>
        <fullName evidence="7">TetR family transcriptional regulator</fullName>
    </submittedName>
</protein>
<evidence type="ECO:0000256" key="2">
    <source>
        <dbReference type="ARBA" id="ARBA00023125"/>
    </source>
</evidence>